<feature type="transmembrane region" description="Helical" evidence="9">
    <location>
        <begin position="84"/>
        <end position="102"/>
    </location>
</feature>
<dbReference type="PROSITE" id="PS51034">
    <property type="entry name" value="ZP_2"/>
    <property type="match status" value="1"/>
</dbReference>
<protein>
    <submittedName>
        <fullName evidence="12">Uncharacterized protein LOC100372719</fullName>
    </submittedName>
</protein>
<evidence type="ECO:0000256" key="4">
    <source>
        <dbReference type="ARBA" id="ARBA00022692"/>
    </source>
</evidence>
<dbReference type="Pfam" id="PF00057">
    <property type="entry name" value="Ldl_recept_a"/>
    <property type="match status" value="11"/>
</dbReference>
<feature type="disulfide bond" evidence="8">
    <location>
        <begin position="680"/>
        <end position="698"/>
    </location>
</feature>
<dbReference type="GeneID" id="100372719"/>
<dbReference type="Pfam" id="PF00860">
    <property type="entry name" value="Xan_ur_permease"/>
    <property type="match status" value="1"/>
</dbReference>
<feature type="transmembrane region" description="Helical" evidence="9">
    <location>
        <begin position="495"/>
        <end position="515"/>
    </location>
</feature>
<feature type="disulfide bond" evidence="8">
    <location>
        <begin position="1050"/>
        <end position="1065"/>
    </location>
</feature>
<feature type="transmembrane region" description="Helical" evidence="9">
    <location>
        <begin position="403"/>
        <end position="425"/>
    </location>
</feature>
<feature type="disulfide bond" evidence="8">
    <location>
        <begin position="1150"/>
        <end position="1168"/>
    </location>
</feature>
<keyword evidence="3" id="KW-0813">Transport</keyword>
<comment type="subcellular location">
    <subcellularLocation>
        <location evidence="1">Membrane</location>
        <topology evidence="1">Multi-pass membrane protein</topology>
    </subcellularLocation>
</comment>
<dbReference type="InterPro" id="IPR036055">
    <property type="entry name" value="LDL_receptor-like_sf"/>
</dbReference>
<keyword evidence="4 9" id="KW-0812">Transmembrane</keyword>
<feature type="transmembrane region" description="Helical" evidence="9">
    <location>
        <begin position="461"/>
        <end position="479"/>
    </location>
</feature>
<feature type="disulfide bond" evidence="8">
    <location>
        <begin position="1251"/>
        <end position="1263"/>
    </location>
</feature>
<keyword evidence="5 9" id="KW-1133">Transmembrane helix</keyword>
<feature type="disulfide bond" evidence="8">
    <location>
        <begin position="1187"/>
        <end position="1205"/>
    </location>
</feature>
<dbReference type="RefSeq" id="XP_006815606.1">
    <property type="nucleotide sequence ID" value="XM_006815543.1"/>
</dbReference>
<dbReference type="InterPro" id="IPR006042">
    <property type="entry name" value="Xan_ur_permease"/>
</dbReference>
<feature type="transmembrane region" description="Helical" evidence="9">
    <location>
        <begin position="431"/>
        <end position="449"/>
    </location>
</feature>
<feature type="disulfide bond" evidence="8">
    <location>
        <begin position="958"/>
        <end position="976"/>
    </location>
</feature>
<feature type="disulfide bond" evidence="8">
    <location>
        <begin position="1087"/>
        <end position="1102"/>
    </location>
</feature>
<evidence type="ECO:0000256" key="8">
    <source>
        <dbReference type="PROSITE-ProRule" id="PRU00124"/>
    </source>
</evidence>
<dbReference type="PRINTS" id="PR00261">
    <property type="entry name" value="LDLRECEPTOR"/>
</dbReference>
<reference evidence="12" key="1">
    <citation type="submission" date="2025-08" db="UniProtKB">
        <authorList>
            <consortium name="RefSeq"/>
        </authorList>
    </citation>
    <scope>IDENTIFICATION</scope>
    <source>
        <tissue evidence="12">Testes</tissue>
    </source>
</reference>
<feature type="disulfide bond" evidence="8">
    <location>
        <begin position="1270"/>
        <end position="1285"/>
    </location>
</feature>
<evidence type="ECO:0000313" key="12">
    <source>
        <dbReference type="RefSeq" id="XP_006815606.1"/>
    </source>
</evidence>
<feature type="disulfide bond" evidence="8">
    <location>
        <begin position="800"/>
        <end position="815"/>
    </location>
</feature>
<dbReference type="InterPro" id="IPR023415">
    <property type="entry name" value="LDLR_class-A_CS"/>
</dbReference>
<dbReference type="InterPro" id="IPR042235">
    <property type="entry name" value="ZP-C_dom"/>
</dbReference>
<gene>
    <name evidence="12" type="primary">LOC100372719</name>
</gene>
<feature type="transmembrane region" description="Helical" evidence="9">
    <location>
        <begin position="108"/>
        <end position="126"/>
    </location>
</feature>
<dbReference type="PANTHER" id="PTHR11119">
    <property type="entry name" value="XANTHINE-URACIL / VITAMIN C PERMEASE FAMILY MEMBER"/>
    <property type="match status" value="1"/>
</dbReference>
<feature type="disulfide bond" evidence="8">
    <location>
        <begin position="727"/>
        <end position="742"/>
    </location>
</feature>
<feature type="disulfide bond" evidence="8">
    <location>
        <begin position="1162"/>
        <end position="1177"/>
    </location>
</feature>
<comment type="similarity">
    <text evidence="2">Belongs to the nucleobase:cation symporter-2 (NCS2) (TC 2.A.40) family.</text>
</comment>
<comment type="caution">
    <text evidence="8">Lacks conserved residue(s) required for the propagation of feature annotation.</text>
</comment>
<dbReference type="Proteomes" id="UP000694865">
    <property type="component" value="Unplaced"/>
</dbReference>
<feature type="disulfide bond" evidence="8">
    <location>
        <begin position="781"/>
        <end position="793"/>
    </location>
</feature>
<feature type="disulfide bond" evidence="8">
    <location>
        <begin position="817"/>
        <end position="829"/>
    </location>
</feature>
<feature type="disulfide bond" evidence="8">
    <location>
        <begin position="1224"/>
        <end position="1242"/>
    </location>
</feature>
<evidence type="ECO:0000256" key="5">
    <source>
        <dbReference type="ARBA" id="ARBA00022989"/>
    </source>
</evidence>
<proteinExistence type="inferred from homology"/>
<dbReference type="InterPro" id="IPR001507">
    <property type="entry name" value="ZP_dom"/>
</dbReference>
<dbReference type="Gene3D" id="4.10.400.10">
    <property type="entry name" value="Low-density Lipoprotein Receptor"/>
    <property type="match status" value="12"/>
</dbReference>
<dbReference type="InterPro" id="IPR002172">
    <property type="entry name" value="LDrepeatLR_classA_rpt"/>
</dbReference>
<sequence>METMTEKENVESKRQISSKEEAQQILQNMKGDMTYGIADSPPWFLSILLGFQHYLSMFGAILATSIMLADALCMSKTDEARADLIATMFFVSGLVTILQVLFGVRLPVVHGSSLAFLVAIVAILALPKWSCPAPEIVANMTGEEREELWQVRMREVNIYIQGNIAASSGLLVVIGLTGLVGIVLRFIGPLAITPTIVLIGLSLFDQAGELAGSHWGISVFTMVIITIFSEYLKNVSVPCYVWNRSSGCRVKKYPLFTILPVILAIALAWLLCYILTVTDALPDSIESYGYPARTDIRMNVFYNSKWFYIPYPCQWGVPTVSITGFIGMLPAVLVAMVDSVGNYYAAARISMAPPPPTHAINRGIFVQGIGGMISGIWGCGNGVSVYSENIGVISITKVGSRMVVIIAGLIMMLLAMLGKFGALFAAIPDPVIGGMFCILFGIVTAVGLTNLQFVDMNSSRNLFIIGVSIFIGLTMPNWIKNNKGTINTGVDQLDQIIMVLLSTGMFVGGIIAFVFDNTIPGTEEERGISKWRNIFTEKDKELNMAVSTEVMKCYEFPFGNDLIHKWRHITQYIPMCPTFVDITCSCNCNMALIIKLLLVALSATAYQLHVGNNVLAEGEMVNHNRVIGEEIETRVLENDVPDILLLTNRNYNDVSVSMENQPHREERQYGACDDLYDYRCDNGLCISKYGLCNGYNDCMDWSDEMICDCQDDSIICNGKCWPAIIECDGLNQCSYYEDEYFCSCNGSDDFACDNGKCIPSYYECNGYDNCGDLSDEASCTCDADEFQCDNGKCIRSYYVCSNYDNCGDLSDEFNCSCAANEFRCDGYKCLSLNSVCNGYISCNDLSDETDCDCGDGMFLCDNGACIHDYNVCDCYNDCKDWSDERICDCSLPGSFRCAQNWKYHEDYYDYYDYYFYYYDSSGRNMHNCIANSMICDGKRDCQVDELYCACNYTNEVLCNNGVCIYDWQLCDGDNDCGDWSDEGDQYGCACDEQNRFLCDNGLCLYIGYVCDGRLDCGVDDISDERNCESACGDWSFDCPNGFCINRTKLCDGNDDCGDMADEVDCRCSSDNHFTCDNGRCTSMITVCDGFDHCGDQSDEVNCGDCFDGYFQCDNGMCIPQWMVCNGIHECGDYSDEYNCKQCSSYLLHECDNGLCVDRWGICNQCNSCGDFSDEIGCDCSDDDSIQCDGDRCVSPQARCDGYYQCYGGNDERDCDCDKDDQFRCNNGPCIPRTLMCDGKSNCGDASDEINCPCEFHCTQYSKCIPNFLVCDGHKHCWDNSDEENCTESYSIICDDTKMSITIKKEYLLNLLHLSGKNGSYFHLNDPTCVGVDIVEDNGDIILFETFLYTCGTTCMENGKHNSIDYTNTVYTSRGLRIIEMMCCYETEYTLALHIVTNPCIDFISLKGFGTFNIEATLYRDVSFTTILDPNVDFPVQVCDGVMIYFGISTQSGDDSLELFVEECFASQSDNPLAPVTKYPMITEGCLNDTMVEMHVVPPNDRDRHYCWDAFNVVNFQAEISSDEEVDLYIHCSVVVCKTADMGTRCDQGCVEERRKRDADFGEVTNKQFITHGPFTRSSSEKCSG</sequence>
<feature type="disulfide bond" evidence="8">
    <location>
        <begin position="1236"/>
        <end position="1251"/>
    </location>
</feature>
<feature type="disulfide bond" evidence="8">
    <location>
        <begin position="752"/>
        <end position="770"/>
    </location>
</feature>
<evidence type="ECO:0000259" key="10">
    <source>
        <dbReference type="PROSITE" id="PS51034"/>
    </source>
</evidence>
<evidence type="ECO:0000256" key="6">
    <source>
        <dbReference type="ARBA" id="ARBA00023136"/>
    </source>
</evidence>
<feature type="disulfide bond" evidence="8">
    <location>
        <begin position="872"/>
        <end position="887"/>
    </location>
</feature>
<dbReference type="PROSITE" id="PS50068">
    <property type="entry name" value="LDLRA_2"/>
    <property type="match status" value="15"/>
</dbReference>
<evidence type="ECO:0000256" key="7">
    <source>
        <dbReference type="ARBA" id="ARBA00023157"/>
    </source>
</evidence>
<evidence type="ECO:0000256" key="2">
    <source>
        <dbReference type="ARBA" id="ARBA00008821"/>
    </source>
</evidence>
<accession>A0ABM0M6G5</accession>
<feature type="transmembrane region" description="Helical" evidence="9">
    <location>
        <begin position="253"/>
        <end position="276"/>
    </location>
</feature>
<feature type="disulfide bond" evidence="8">
    <location>
        <begin position="1038"/>
        <end position="1056"/>
    </location>
</feature>
<dbReference type="SMART" id="SM00241">
    <property type="entry name" value="ZP"/>
    <property type="match status" value="1"/>
</dbReference>
<evidence type="ECO:0000256" key="9">
    <source>
        <dbReference type="SAM" id="Phobius"/>
    </source>
</evidence>
<feature type="transmembrane region" description="Helical" evidence="9">
    <location>
        <begin position="51"/>
        <end position="72"/>
    </location>
</feature>
<feature type="transmembrane region" description="Helical" evidence="9">
    <location>
        <begin position="212"/>
        <end position="232"/>
    </location>
</feature>
<feature type="transmembrane region" description="Helical" evidence="9">
    <location>
        <begin position="315"/>
        <end position="337"/>
    </location>
</feature>
<feature type="domain" description="ZP" evidence="10">
    <location>
        <begin position="1292"/>
        <end position="1552"/>
    </location>
</feature>
<keyword evidence="6 9" id="KW-0472">Membrane</keyword>
<feature type="disulfide bond" evidence="8">
    <location>
        <begin position="1112"/>
        <end position="1130"/>
    </location>
</feature>
<feature type="disulfide bond" evidence="8">
    <location>
        <begin position="1199"/>
        <end position="1214"/>
    </location>
</feature>
<feature type="disulfide bond" evidence="8">
    <location>
        <begin position="836"/>
        <end position="851"/>
    </location>
</feature>
<feature type="disulfide bond" evidence="8">
    <location>
        <begin position="853"/>
        <end position="865"/>
    </location>
</feature>
<dbReference type="SUPFAM" id="SSF57424">
    <property type="entry name" value="LDL receptor-like module"/>
    <property type="match status" value="12"/>
</dbReference>
<dbReference type="InterPro" id="IPR006043">
    <property type="entry name" value="NCS2"/>
</dbReference>
<feature type="disulfide bond" evidence="8">
    <location>
        <begin position="788"/>
        <end position="806"/>
    </location>
</feature>
<feature type="disulfide bond" evidence="8">
    <location>
        <begin position="692"/>
        <end position="707"/>
    </location>
</feature>
<evidence type="ECO:0000256" key="3">
    <source>
        <dbReference type="ARBA" id="ARBA00022448"/>
    </source>
</evidence>
<organism evidence="11 12">
    <name type="scientific">Saccoglossus kowalevskii</name>
    <name type="common">Acorn worm</name>
    <dbReference type="NCBI Taxonomy" id="10224"/>
    <lineage>
        <taxon>Eukaryota</taxon>
        <taxon>Metazoa</taxon>
        <taxon>Hemichordata</taxon>
        <taxon>Enteropneusta</taxon>
        <taxon>Harrimaniidae</taxon>
        <taxon>Saccoglossus</taxon>
    </lineage>
</organism>
<name>A0ABM0M6G5_SACKO</name>
<keyword evidence="7 8" id="KW-1015">Disulfide bond</keyword>
<dbReference type="SMART" id="SM00192">
    <property type="entry name" value="LDLa"/>
    <property type="match status" value="14"/>
</dbReference>
<dbReference type="CDD" id="cd00112">
    <property type="entry name" value="LDLa"/>
    <property type="match status" value="12"/>
</dbReference>
<evidence type="ECO:0000256" key="1">
    <source>
        <dbReference type="ARBA" id="ARBA00004141"/>
    </source>
</evidence>
<dbReference type="PROSITE" id="PS01209">
    <property type="entry name" value="LDLRA_1"/>
    <property type="match status" value="2"/>
</dbReference>
<feature type="disulfide bond" evidence="8">
    <location>
        <begin position="1031"/>
        <end position="1043"/>
    </location>
</feature>
<feature type="disulfide bond" evidence="8">
    <location>
        <begin position="860"/>
        <end position="878"/>
    </location>
</feature>
<keyword evidence="11" id="KW-1185">Reference proteome</keyword>
<feature type="disulfide bond" evidence="8">
    <location>
        <begin position="824"/>
        <end position="842"/>
    </location>
</feature>
<feature type="disulfide bond" evidence="8">
    <location>
        <begin position="1075"/>
        <end position="1093"/>
    </location>
</feature>
<dbReference type="PROSITE" id="PS01116">
    <property type="entry name" value="XANTH_URACIL_PERMASE"/>
    <property type="match status" value="1"/>
</dbReference>
<feature type="disulfide bond" evidence="8">
    <location>
        <begin position="1124"/>
        <end position="1139"/>
    </location>
</feature>
<evidence type="ECO:0000313" key="11">
    <source>
        <dbReference type="Proteomes" id="UP000694865"/>
    </source>
</evidence>
<feature type="disulfide bond" evidence="8">
    <location>
        <begin position="1105"/>
        <end position="1117"/>
    </location>
</feature>
<dbReference type="Gene3D" id="2.60.40.4100">
    <property type="entry name" value="Zona pellucida, ZP-C domain"/>
    <property type="match status" value="1"/>
</dbReference>
<feature type="disulfide bond" evidence="8">
    <location>
        <begin position="764"/>
        <end position="779"/>
    </location>
</feature>